<protein>
    <recommendedName>
        <fullName evidence="2">VOC domain-containing protein</fullName>
    </recommendedName>
</protein>
<gene>
    <name evidence="1" type="ORF">AVDCRST_MAG02-2748</name>
</gene>
<reference evidence="1" key="1">
    <citation type="submission" date="2020-02" db="EMBL/GenBank/DDBJ databases">
        <authorList>
            <person name="Meier V. D."/>
        </authorList>
    </citation>
    <scope>NUCLEOTIDE SEQUENCE</scope>
    <source>
        <strain evidence="1">AVDCRST_MAG02</strain>
    </source>
</reference>
<accession>A0A6J4R3S3</accession>
<dbReference type="InterPro" id="IPR029068">
    <property type="entry name" value="Glyas_Bleomycin-R_OHBP_Dase"/>
</dbReference>
<name>A0A6J4R3S3_9ACTN</name>
<dbReference type="SUPFAM" id="SSF54593">
    <property type="entry name" value="Glyoxalase/Bleomycin resistance protein/Dihydroxybiphenyl dioxygenase"/>
    <property type="match status" value="1"/>
</dbReference>
<sequence length="51" mass="5034">MGSLDERLAALKAEGIAAGPVVGTPGLVRVVTVADPAGNLINFAEDLTDGA</sequence>
<evidence type="ECO:0000313" key="1">
    <source>
        <dbReference type="EMBL" id="CAA9463296.1"/>
    </source>
</evidence>
<organism evidence="1">
    <name type="scientific">uncultured Rubrobacteraceae bacterium</name>
    <dbReference type="NCBI Taxonomy" id="349277"/>
    <lineage>
        <taxon>Bacteria</taxon>
        <taxon>Bacillati</taxon>
        <taxon>Actinomycetota</taxon>
        <taxon>Rubrobacteria</taxon>
        <taxon>Rubrobacterales</taxon>
        <taxon>Rubrobacteraceae</taxon>
        <taxon>environmental samples</taxon>
    </lineage>
</organism>
<dbReference type="CDD" id="cd06587">
    <property type="entry name" value="VOC"/>
    <property type="match status" value="1"/>
</dbReference>
<proteinExistence type="predicted"/>
<dbReference type="Gene3D" id="3.10.180.10">
    <property type="entry name" value="2,3-Dihydroxybiphenyl 1,2-Dioxygenase, domain 1"/>
    <property type="match status" value="1"/>
</dbReference>
<dbReference type="AlphaFoldDB" id="A0A6J4R3S3"/>
<dbReference type="EMBL" id="CADCVH010000087">
    <property type="protein sequence ID" value="CAA9463296.1"/>
    <property type="molecule type" value="Genomic_DNA"/>
</dbReference>
<evidence type="ECO:0008006" key="2">
    <source>
        <dbReference type="Google" id="ProtNLM"/>
    </source>
</evidence>